<dbReference type="PANTHER" id="PTHR12287:SF23">
    <property type="entry name" value="AROUSER, ISOFORM A-RELATED"/>
    <property type="match status" value="1"/>
</dbReference>
<evidence type="ECO:0000259" key="2">
    <source>
        <dbReference type="Pfam" id="PF08416"/>
    </source>
</evidence>
<dbReference type="CDD" id="cd01210">
    <property type="entry name" value="PTB_EPS8"/>
    <property type="match status" value="1"/>
</dbReference>
<reference evidence="3" key="1">
    <citation type="submission" date="2014-08" db="EMBL/GenBank/DDBJ databases">
        <authorList>
            <person name="Murali S."/>
            <person name="Richards S."/>
            <person name="Bandaranaike D."/>
            <person name="Bellair M."/>
            <person name="Blankenburg K."/>
            <person name="Chao H."/>
            <person name="Dinh H."/>
            <person name="Doddapaneni H."/>
            <person name="Dugan-Rocha S."/>
            <person name="Elkadiri S."/>
            <person name="Gnanaolivu R."/>
            <person name="Hughes D."/>
            <person name="Lee S."/>
            <person name="Li M."/>
            <person name="Ming W."/>
            <person name="Munidasa M."/>
            <person name="Muniz J."/>
            <person name="Nguyen L."/>
            <person name="Osuji N."/>
            <person name="Pu L.-L."/>
            <person name="Puazo M."/>
            <person name="Skinner E."/>
            <person name="Qu C."/>
            <person name="Quiroz J."/>
            <person name="Raj R."/>
            <person name="Weissenberger G."/>
            <person name="Xin Y."/>
            <person name="Zou X."/>
            <person name="Han Y."/>
            <person name="Worley K."/>
            <person name="Muzny D."/>
            <person name="Gibbs R."/>
        </authorList>
    </citation>
    <scope>NUCLEOTIDE SEQUENCE</scope>
    <source>
        <strain evidence="3">HAZT.00-mixed</strain>
        <tissue evidence="3">Whole organism</tissue>
    </source>
</reference>
<dbReference type="InterPro" id="IPR039801">
    <property type="entry name" value="EPS8-like"/>
</dbReference>
<dbReference type="Gene3D" id="2.30.29.30">
    <property type="entry name" value="Pleckstrin-homology domain (PH domain)/Phosphotyrosine-binding domain (PTB)"/>
    <property type="match status" value="1"/>
</dbReference>
<feature type="compositionally biased region" description="Basic and acidic residues" evidence="1">
    <location>
        <begin position="138"/>
        <end position="159"/>
    </location>
</feature>
<dbReference type="FunFam" id="2.30.29.30:FF:000289">
    <property type="entry name" value="Epidermal growth factor receptor kinase substrate 8"/>
    <property type="match status" value="1"/>
</dbReference>
<dbReference type="AlphaFoldDB" id="A0A6A0H8B1"/>
<dbReference type="InterPro" id="IPR011993">
    <property type="entry name" value="PH-like_dom_sf"/>
</dbReference>
<dbReference type="GO" id="GO:0035023">
    <property type="term" value="P:regulation of Rho protein signal transduction"/>
    <property type="evidence" value="ECO:0007669"/>
    <property type="project" value="TreeGrafter"/>
</dbReference>
<dbReference type="GO" id="GO:0005886">
    <property type="term" value="C:plasma membrane"/>
    <property type="evidence" value="ECO:0007669"/>
    <property type="project" value="TreeGrafter"/>
</dbReference>
<dbReference type="GO" id="GO:0007266">
    <property type="term" value="P:Rho protein signal transduction"/>
    <property type="evidence" value="ECO:0007669"/>
    <property type="project" value="TreeGrafter"/>
</dbReference>
<name>A0A6A0H8B1_HYAAZ</name>
<feature type="region of interest" description="Disordered" evidence="1">
    <location>
        <begin position="138"/>
        <end position="174"/>
    </location>
</feature>
<dbReference type="SUPFAM" id="SSF50729">
    <property type="entry name" value="PH domain-like"/>
    <property type="match status" value="1"/>
</dbReference>
<dbReference type="InterPro" id="IPR033928">
    <property type="entry name" value="EPS8_PTB"/>
</dbReference>
<evidence type="ECO:0000256" key="1">
    <source>
        <dbReference type="SAM" id="MobiDB-lite"/>
    </source>
</evidence>
<sequence>MNLSIRNKGSSIGAPDTIGPTYLLEHLATFRVAKDSDLLYPADGMRRLLHMEKTSGIWTQKMQLRLDRHWVLILSHENEDIVEKFPIELIRDPTAFTSDDPKELYNNIFIFICIRVSAKAVVEDMKLCMSGDWRALRGEPPHRRPTSRDRIPPPPHEKAPQPPLHNGYRSDYMH</sequence>
<protein>
    <recommendedName>
        <fullName evidence="2">PTB domain-containing protein</fullName>
    </recommendedName>
</protein>
<comment type="caution">
    <text evidence="3">The sequence shown here is derived from an EMBL/GenBank/DDBJ whole genome shotgun (WGS) entry which is preliminary data.</text>
</comment>
<evidence type="ECO:0000313" key="3">
    <source>
        <dbReference type="EMBL" id="KAA0201978.1"/>
    </source>
</evidence>
<dbReference type="PANTHER" id="PTHR12287">
    <property type="entry name" value="EPIDERMAL GROWTH FACTOR RECEPTOR KINASE SUBSTRATE EPS8-RELATED PROTEIN"/>
    <property type="match status" value="1"/>
</dbReference>
<gene>
    <name evidence="3" type="ORF">HAZT_HAZT009186</name>
</gene>
<accession>A0A6A0H8B1</accession>
<dbReference type="Proteomes" id="UP000711488">
    <property type="component" value="Unassembled WGS sequence"/>
</dbReference>
<dbReference type="EMBL" id="JQDR03004534">
    <property type="protein sequence ID" value="KAA0201978.1"/>
    <property type="molecule type" value="Genomic_DNA"/>
</dbReference>
<dbReference type="InterPro" id="IPR013625">
    <property type="entry name" value="PTB"/>
</dbReference>
<reference evidence="3" key="3">
    <citation type="submission" date="2019-06" db="EMBL/GenBank/DDBJ databases">
        <authorList>
            <person name="Poynton C."/>
            <person name="Hasenbein S."/>
            <person name="Benoit J.B."/>
            <person name="Sepulveda M.S."/>
            <person name="Poelchau M.F."/>
            <person name="Murali S.C."/>
            <person name="Chen S."/>
            <person name="Glastad K.M."/>
            <person name="Werren J.H."/>
            <person name="Vineis J.H."/>
            <person name="Bowen J.L."/>
            <person name="Friedrich M."/>
            <person name="Jones J."/>
            <person name="Robertson H.M."/>
            <person name="Feyereisen R."/>
            <person name="Mechler-Hickson A."/>
            <person name="Mathers N."/>
            <person name="Lee C.E."/>
            <person name="Colbourne J.K."/>
            <person name="Biales A."/>
            <person name="Johnston J.S."/>
            <person name="Wellborn G.A."/>
            <person name="Rosendale A.J."/>
            <person name="Cridge A.G."/>
            <person name="Munoz-Torres M.C."/>
            <person name="Bain P.A."/>
            <person name="Manny A.R."/>
            <person name="Major K.M."/>
            <person name="Lambert F.N."/>
            <person name="Vulpe C.D."/>
            <person name="Tuck P."/>
            <person name="Blalock B.J."/>
            <person name="Lin Y.-Y."/>
            <person name="Smith M.E."/>
            <person name="Ochoa-Acuna H."/>
            <person name="Chen M.-J.M."/>
            <person name="Childers C.P."/>
            <person name="Qu J."/>
            <person name="Dugan S."/>
            <person name="Lee S.L."/>
            <person name="Chao H."/>
            <person name="Dinh H."/>
            <person name="Han Y."/>
            <person name="Doddapaneni H."/>
            <person name="Worley K.C."/>
            <person name="Muzny D.M."/>
            <person name="Gibbs R.A."/>
            <person name="Richards S."/>
        </authorList>
    </citation>
    <scope>NUCLEOTIDE SEQUENCE</scope>
    <source>
        <strain evidence="3">HAZT.00-mixed</strain>
        <tissue evidence="3">Whole organism</tissue>
    </source>
</reference>
<proteinExistence type="predicted"/>
<organism evidence="3">
    <name type="scientific">Hyalella azteca</name>
    <name type="common">Amphipod</name>
    <dbReference type="NCBI Taxonomy" id="294128"/>
    <lineage>
        <taxon>Eukaryota</taxon>
        <taxon>Metazoa</taxon>
        <taxon>Ecdysozoa</taxon>
        <taxon>Arthropoda</taxon>
        <taxon>Crustacea</taxon>
        <taxon>Multicrustacea</taxon>
        <taxon>Malacostraca</taxon>
        <taxon>Eumalacostraca</taxon>
        <taxon>Peracarida</taxon>
        <taxon>Amphipoda</taxon>
        <taxon>Senticaudata</taxon>
        <taxon>Talitrida</taxon>
        <taxon>Talitroidea</taxon>
        <taxon>Hyalellidae</taxon>
        <taxon>Hyalella</taxon>
    </lineage>
</organism>
<reference evidence="3" key="2">
    <citation type="journal article" date="2018" name="Environ. Sci. Technol.">
        <title>The Toxicogenome of Hyalella azteca: A Model for Sediment Ecotoxicology and Evolutionary Toxicology.</title>
        <authorList>
            <person name="Poynton H.C."/>
            <person name="Hasenbein S."/>
            <person name="Benoit J.B."/>
            <person name="Sepulveda M.S."/>
            <person name="Poelchau M.F."/>
            <person name="Hughes D.S.T."/>
            <person name="Murali S.C."/>
            <person name="Chen S."/>
            <person name="Glastad K.M."/>
            <person name="Goodisman M.A.D."/>
            <person name="Werren J.H."/>
            <person name="Vineis J.H."/>
            <person name="Bowen J.L."/>
            <person name="Friedrich M."/>
            <person name="Jones J."/>
            <person name="Robertson H.M."/>
            <person name="Feyereisen R."/>
            <person name="Mechler-Hickson A."/>
            <person name="Mathers N."/>
            <person name="Lee C.E."/>
            <person name="Colbourne J.K."/>
            <person name="Biales A."/>
            <person name="Johnston J.S."/>
            <person name="Wellborn G.A."/>
            <person name="Rosendale A.J."/>
            <person name="Cridge A.G."/>
            <person name="Munoz-Torres M.C."/>
            <person name="Bain P.A."/>
            <person name="Manny A.R."/>
            <person name="Major K.M."/>
            <person name="Lambert F.N."/>
            <person name="Vulpe C.D."/>
            <person name="Tuck P."/>
            <person name="Blalock B.J."/>
            <person name="Lin Y.Y."/>
            <person name="Smith M.E."/>
            <person name="Ochoa-Acuna H."/>
            <person name="Chen M.M."/>
            <person name="Childers C.P."/>
            <person name="Qu J."/>
            <person name="Dugan S."/>
            <person name="Lee S.L."/>
            <person name="Chao H."/>
            <person name="Dinh H."/>
            <person name="Han Y."/>
            <person name="Doddapaneni H."/>
            <person name="Worley K.C."/>
            <person name="Muzny D.M."/>
            <person name="Gibbs R.A."/>
            <person name="Richards S."/>
        </authorList>
    </citation>
    <scope>NUCLEOTIDE SEQUENCE</scope>
    <source>
        <strain evidence="3">HAZT.00-mixed</strain>
        <tissue evidence="3">Whole organism</tissue>
    </source>
</reference>
<dbReference type="GO" id="GO:0003779">
    <property type="term" value="F:actin binding"/>
    <property type="evidence" value="ECO:0007669"/>
    <property type="project" value="TreeGrafter"/>
</dbReference>
<feature type="non-terminal residue" evidence="3">
    <location>
        <position position="174"/>
    </location>
</feature>
<dbReference type="Pfam" id="PF08416">
    <property type="entry name" value="PTB"/>
    <property type="match status" value="1"/>
</dbReference>
<feature type="domain" description="PTB" evidence="2">
    <location>
        <begin position="22"/>
        <end position="114"/>
    </location>
</feature>